<evidence type="ECO:0000256" key="4">
    <source>
        <dbReference type="HAMAP-Rule" id="MF_01420"/>
    </source>
</evidence>
<feature type="domain" description="WhiA LAGLIDADG-like" evidence="6">
    <location>
        <begin position="100"/>
        <end position="190"/>
    </location>
</feature>
<evidence type="ECO:0000313" key="8">
    <source>
        <dbReference type="Proteomes" id="UP000824089"/>
    </source>
</evidence>
<dbReference type="NCBIfam" id="TIGR00647">
    <property type="entry name" value="DNA_bind_WhiA"/>
    <property type="match status" value="1"/>
</dbReference>
<organism evidence="7 8">
    <name type="scientific">Candidatus Egerieisoma faecipullorum</name>
    <dbReference type="NCBI Taxonomy" id="2840963"/>
    <lineage>
        <taxon>Bacteria</taxon>
        <taxon>Bacillati</taxon>
        <taxon>Bacillota</taxon>
        <taxon>Clostridia</taxon>
        <taxon>Eubacteriales</taxon>
        <taxon>Clostridiaceae</taxon>
        <taxon>Clostridiaceae incertae sedis</taxon>
        <taxon>Candidatus Egerieisoma</taxon>
    </lineage>
</organism>
<proteinExistence type="inferred from homology"/>
<comment type="similarity">
    <text evidence="4">Belongs to the WhiA family.</text>
</comment>
<comment type="caution">
    <text evidence="7">The sequence shown here is derived from an EMBL/GenBank/DDBJ whole genome shotgun (WGS) entry which is preliminary data.</text>
</comment>
<reference evidence="7" key="2">
    <citation type="journal article" date="2021" name="PeerJ">
        <title>Extensive microbial diversity within the chicken gut microbiome revealed by metagenomics and culture.</title>
        <authorList>
            <person name="Gilroy R."/>
            <person name="Ravi A."/>
            <person name="Getino M."/>
            <person name="Pursley I."/>
            <person name="Horton D.L."/>
            <person name="Alikhan N.F."/>
            <person name="Baker D."/>
            <person name="Gharbi K."/>
            <person name="Hall N."/>
            <person name="Watson M."/>
            <person name="Adriaenssens E.M."/>
            <person name="Foster-Nyarko E."/>
            <person name="Jarju S."/>
            <person name="Secka A."/>
            <person name="Antonio M."/>
            <person name="Oren A."/>
            <person name="Chaudhuri R.R."/>
            <person name="La Ragione R."/>
            <person name="Hildebrand F."/>
            <person name="Pallen M.J."/>
        </authorList>
    </citation>
    <scope>NUCLEOTIDE SEQUENCE</scope>
    <source>
        <strain evidence="7">CHK195-4489</strain>
    </source>
</reference>
<sequence length="281" mass="31496">MSYSSDLKKRLMSSELRAKCCASAELCAALLINGSTVFTSSEKNEIRRINALAQKSGGKSFQRRIFIRIRKDGGLLWGMEIDSSRVADPENLLGNDCCCAAFLRGCFLRSGYITSPDRPARVDIAFKDERALQICRHALDRLKIRYHLSVRNGKKLIYIKNAAAVSDFLVRIGAVGAMLEFENSRIIKNYKNEVNRVTNCDNANLDKTVSAAMRQKTLFQKFMKTAAFEALPEQLKEIARLRVEYDSLSLKELGALLTPALGKSGVAHRLKKIEDLAKRVQ</sequence>
<keyword evidence="2 4" id="KW-0238">DNA-binding</keyword>
<dbReference type="SUPFAM" id="SSF55608">
    <property type="entry name" value="Homing endonucleases"/>
    <property type="match status" value="1"/>
</dbReference>
<evidence type="ECO:0000256" key="3">
    <source>
        <dbReference type="ARBA" id="ARBA00023306"/>
    </source>
</evidence>
<dbReference type="Proteomes" id="UP000824089">
    <property type="component" value="Unassembled WGS sequence"/>
</dbReference>
<dbReference type="PANTHER" id="PTHR37307">
    <property type="entry name" value="CELL DIVISION PROTEIN WHIA-RELATED"/>
    <property type="match status" value="1"/>
</dbReference>
<dbReference type="Pfam" id="PF02650">
    <property type="entry name" value="HTH_WhiA"/>
    <property type="match status" value="1"/>
</dbReference>
<evidence type="ECO:0000259" key="5">
    <source>
        <dbReference type="Pfam" id="PF02650"/>
    </source>
</evidence>
<dbReference type="InterPro" id="IPR039518">
    <property type="entry name" value="WhiA_LAGLIDADG_dom"/>
</dbReference>
<evidence type="ECO:0000313" key="7">
    <source>
        <dbReference type="EMBL" id="HIU30336.1"/>
    </source>
</evidence>
<keyword evidence="3 4" id="KW-0131">Cell cycle</keyword>
<dbReference type="InterPro" id="IPR027434">
    <property type="entry name" value="Homing_endonucl"/>
</dbReference>
<dbReference type="GO" id="GO:0051301">
    <property type="term" value="P:cell division"/>
    <property type="evidence" value="ECO:0007669"/>
    <property type="project" value="UniProtKB-UniRule"/>
</dbReference>
<dbReference type="InterPro" id="IPR003802">
    <property type="entry name" value="Sporulation_regulator_WhiA"/>
</dbReference>
<name>A0A9D1LAV0_9CLOT</name>
<dbReference type="GO" id="GO:0043937">
    <property type="term" value="P:regulation of sporulation"/>
    <property type="evidence" value="ECO:0007669"/>
    <property type="project" value="InterPro"/>
</dbReference>
<protein>
    <recommendedName>
        <fullName evidence="4">Probable cell division protein WhiA</fullName>
    </recommendedName>
</protein>
<dbReference type="EMBL" id="DVMM01000190">
    <property type="protein sequence ID" value="HIU30336.1"/>
    <property type="molecule type" value="Genomic_DNA"/>
</dbReference>
<evidence type="ECO:0000256" key="1">
    <source>
        <dbReference type="ARBA" id="ARBA00022618"/>
    </source>
</evidence>
<dbReference type="Gene3D" id="3.10.28.10">
    <property type="entry name" value="Homing endonucleases"/>
    <property type="match status" value="1"/>
</dbReference>
<dbReference type="InterPro" id="IPR023054">
    <property type="entry name" value="Sporulation_regulator_WhiA_C"/>
</dbReference>
<evidence type="ECO:0000259" key="6">
    <source>
        <dbReference type="Pfam" id="PF14527"/>
    </source>
</evidence>
<keyword evidence="1 4" id="KW-0132">Cell division</keyword>
<dbReference type="PANTHER" id="PTHR37307:SF1">
    <property type="entry name" value="CELL DIVISION PROTEIN WHIA-RELATED"/>
    <property type="match status" value="1"/>
</dbReference>
<dbReference type="HAMAP" id="MF_01420">
    <property type="entry name" value="HTH_type_WhiA"/>
    <property type="match status" value="1"/>
</dbReference>
<reference evidence="7" key="1">
    <citation type="submission" date="2020-10" db="EMBL/GenBank/DDBJ databases">
        <authorList>
            <person name="Gilroy R."/>
        </authorList>
    </citation>
    <scope>NUCLEOTIDE SEQUENCE</scope>
    <source>
        <strain evidence="7">CHK195-4489</strain>
    </source>
</reference>
<dbReference type="Pfam" id="PF14527">
    <property type="entry name" value="LAGLIDADG_WhiA"/>
    <property type="match status" value="1"/>
</dbReference>
<comment type="function">
    <text evidence="4">Involved in cell division and chromosome segregation.</text>
</comment>
<gene>
    <name evidence="4 7" type="primary">whiA</name>
    <name evidence="7" type="ORF">IAD50_08590</name>
</gene>
<evidence type="ECO:0000256" key="2">
    <source>
        <dbReference type="ARBA" id="ARBA00023125"/>
    </source>
</evidence>
<feature type="domain" description="Sporulation regulator WhiA C-terminal" evidence="5">
    <location>
        <begin position="194"/>
        <end position="277"/>
    </location>
</feature>
<dbReference type="AlphaFoldDB" id="A0A9D1LAV0"/>
<dbReference type="GO" id="GO:0003677">
    <property type="term" value="F:DNA binding"/>
    <property type="evidence" value="ECO:0007669"/>
    <property type="project" value="UniProtKB-UniRule"/>
</dbReference>
<accession>A0A9D1LAV0</accession>